<dbReference type="AlphaFoldDB" id="A0A1F5GJQ7"/>
<dbReference type="SUPFAM" id="SSF56112">
    <property type="entry name" value="Protein kinase-like (PK-like)"/>
    <property type="match status" value="1"/>
</dbReference>
<dbReference type="InterPro" id="IPR011009">
    <property type="entry name" value="Kinase-like_dom_sf"/>
</dbReference>
<gene>
    <name evidence="1" type="ORF">A3D81_00700</name>
</gene>
<evidence type="ECO:0000313" key="1">
    <source>
        <dbReference type="EMBL" id="OGD92101.1"/>
    </source>
</evidence>
<sequence length="316" mass="36303">MNSKNPVPAFKIRISGKILDYRIGKKVDLKEVENFFSKNFQVQKIWSGGRHVLGYLEKGGKRLFLKLSTSEGIGAVTKNEYRWNELFNSYVKSSKFFVPKNFSCGFYQNLFYHICERFEGNLLVKEPKAHQPAGELLDNLESVVEFPQLVQSLKLKAFNPFFDSFNFRDHFVNKSNGWLKAIPKDVAEKYNLENLQGIVNGGSKLLFAKTRHGDFTPWHIFQLKNGRLGLIDGEHAMANGVENYDICYFIQRIFSVLKEPSLAQKTLNLLLKRGYSPKKLKIVLCARAIGGFLDEYLAPNPDYSYADKFKKWVLSS</sequence>
<organism evidence="1 2">
    <name type="scientific">Candidatus Curtissbacteria bacterium RIFCSPHIGHO2_02_FULL_40_17</name>
    <dbReference type="NCBI Taxonomy" id="1797715"/>
    <lineage>
        <taxon>Bacteria</taxon>
        <taxon>Candidatus Curtissiibacteriota</taxon>
    </lineage>
</organism>
<dbReference type="STRING" id="1797715.A3D81_00700"/>
<name>A0A1F5GJQ7_9BACT</name>
<evidence type="ECO:0000313" key="2">
    <source>
        <dbReference type="Proteomes" id="UP000178492"/>
    </source>
</evidence>
<dbReference type="EMBL" id="MFBE01000004">
    <property type="protein sequence ID" value="OGD92101.1"/>
    <property type="molecule type" value="Genomic_DNA"/>
</dbReference>
<proteinExistence type="predicted"/>
<accession>A0A1F5GJQ7</accession>
<comment type="caution">
    <text evidence="1">The sequence shown here is derived from an EMBL/GenBank/DDBJ whole genome shotgun (WGS) entry which is preliminary data.</text>
</comment>
<protein>
    <recommendedName>
        <fullName evidence="3">Aminoglycoside phosphotransferase domain-containing protein</fullName>
    </recommendedName>
</protein>
<reference evidence="1 2" key="1">
    <citation type="journal article" date="2016" name="Nat. Commun.">
        <title>Thousands of microbial genomes shed light on interconnected biogeochemical processes in an aquifer system.</title>
        <authorList>
            <person name="Anantharaman K."/>
            <person name="Brown C.T."/>
            <person name="Hug L.A."/>
            <person name="Sharon I."/>
            <person name="Castelle C.J."/>
            <person name="Probst A.J."/>
            <person name="Thomas B.C."/>
            <person name="Singh A."/>
            <person name="Wilkins M.J."/>
            <person name="Karaoz U."/>
            <person name="Brodie E.L."/>
            <person name="Williams K.H."/>
            <person name="Hubbard S.S."/>
            <person name="Banfield J.F."/>
        </authorList>
    </citation>
    <scope>NUCLEOTIDE SEQUENCE [LARGE SCALE GENOMIC DNA]</scope>
</reference>
<dbReference type="Proteomes" id="UP000178492">
    <property type="component" value="Unassembled WGS sequence"/>
</dbReference>
<evidence type="ECO:0008006" key="3">
    <source>
        <dbReference type="Google" id="ProtNLM"/>
    </source>
</evidence>